<reference evidence="1 2" key="1">
    <citation type="journal article" date="2014" name="Virology">
        <title>Supersize me: Cronobacter sakazakii phage GAP32.</title>
        <authorList>
            <person name="Abbasifar R."/>
            <person name="Griffiths M.W."/>
            <person name="Sabour P.M."/>
            <person name="Ackermann H.-W."/>
            <person name="Vandersteegen K."/>
            <person name="Lavigne R."/>
            <person name="Noben J.-P."/>
            <person name="Villa A.A."/>
            <person name="Abbasifar A."/>
            <person name="Nash J.H.E."/>
            <person name="Kropinski A.M."/>
        </authorList>
    </citation>
    <scope>NUCLEOTIDE SEQUENCE [LARGE SCALE GENOMIC DNA]</scope>
    <source>
        <strain evidence="1">GAP-32</strain>
    </source>
</reference>
<dbReference type="GeneID" id="13994088"/>
<dbReference type="EMBL" id="JN882285">
    <property type="protein sequence ID" value="AFC21798.1"/>
    <property type="molecule type" value="Genomic_DNA"/>
</dbReference>
<dbReference type="OrthoDB" id="11088at10239"/>
<name>K4F707_9CAUD</name>
<protein>
    <submittedName>
        <fullName evidence="1">Uncharacterized protein</fullName>
    </submittedName>
</protein>
<gene>
    <name evidence="1" type="ORF">GAP32_348</name>
</gene>
<keyword evidence="2" id="KW-1185">Reference proteome</keyword>
<proteinExistence type="predicted"/>
<evidence type="ECO:0000313" key="1">
    <source>
        <dbReference type="EMBL" id="AFC21798.1"/>
    </source>
</evidence>
<sequence>MATRSNINVKVGDVYHSIYCHWDGYPDGVGLELVQHYNSQELAEKLVSHGSASTIDASCEKPEGHSYDTPVPGYTVYYGRDRGEEDVEMQISNEPVFEEEFCYVWNGSDWYVSGYDHNNVLLRNLLGIEVMTDEVQDPNEEVISDGDKVFKYFGCSIDEVIEINNKWAVTFNTPDDRMTDAYNERIRWMVRHREAPYQGLDEDGIWHHSFFGRTLYEAVQRGEEYLKRGKDWESSQYGD</sequence>
<evidence type="ECO:0000313" key="2">
    <source>
        <dbReference type="Proteomes" id="UP000000457"/>
    </source>
</evidence>
<dbReference type="KEGG" id="vg:13994088"/>
<organism evidence="1 2">
    <name type="scientific">Cronobacter phage vB_CsaM_GAP32</name>
    <dbReference type="NCBI Taxonomy" id="1141136"/>
    <lineage>
        <taxon>Viruses</taxon>
        <taxon>Duplodnaviria</taxon>
        <taxon>Heunggongvirae</taxon>
        <taxon>Uroviricota</taxon>
        <taxon>Caudoviricetes</taxon>
        <taxon>Mimasvirus</taxon>
        <taxon>Mimasvirus GAP32</taxon>
    </lineage>
</organism>
<accession>K4F707</accession>
<dbReference type="RefSeq" id="YP_006987453.1">
    <property type="nucleotide sequence ID" value="NC_019401.1"/>
</dbReference>
<dbReference type="Proteomes" id="UP000000457">
    <property type="component" value="Segment"/>
</dbReference>